<feature type="region of interest" description="Disordered" evidence="1">
    <location>
        <begin position="49"/>
        <end position="68"/>
    </location>
</feature>
<feature type="region of interest" description="Disordered" evidence="1">
    <location>
        <begin position="1"/>
        <end position="34"/>
    </location>
</feature>
<gene>
    <name evidence="2" type="ORF">AWC38_SpisGene9965</name>
</gene>
<protein>
    <submittedName>
        <fullName evidence="2">Uncharacterized protein</fullName>
    </submittedName>
</protein>
<organism evidence="2 3">
    <name type="scientific">Stylophora pistillata</name>
    <name type="common">Smooth cauliflower coral</name>
    <dbReference type="NCBI Taxonomy" id="50429"/>
    <lineage>
        <taxon>Eukaryota</taxon>
        <taxon>Metazoa</taxon>
        <taxon>Cnidaria</taxon>
        <taxon>Anthozoa</taxon>
        <taxon>Hexacorallia</taxon>
        <taxon>Scleractinia</taxon>
        <taxon>Astrocoeniina</taxon>
        <taxon>Pocilloporidae</taxon>
        <taxon>Stylophora</taxon>
    </lineage>
</organism>
<feature type="compositionally biased region" description="Basic and acidic residues" evidence="1">
    <location>
        <begin position="1"/>
        <end position="11"/>
    </location>
</feature>
<evidence type="ECO:0000313" key="3">
    <source>
        <dbReference type="Proteomes" id="UP000225706"/>
    </source>
</evidence>
<proteinExistence type="predicted"/>
<feature type="compositionally biased region" description="Polar residues" evidence="1">
    <location>
        <begin position="58"/>
        <end position="68"/>
    </location>
</feature>
<dbReference type="AlphaFoldDB" id="A0A2B4S7S1"/>
<comment type="caution">
    <text evidence="2">The sequence shown here is derived from an EMBL/GenBank/DDBJ whole genome shotgun (WGS) entry which is preliminary data.</text>
</comment>
<dbReference type="EMBL" id="LSMT01000151">
    <property type="protein sequence ID" value="PFX25426.1"/>
    <property type="molecule type" value="Genomic_DNA"/>
</dbReference>
<reference evidence="3" key="1">
    <citation type="journal article" date="2017" name="bioRxiv">
        <title>Comparative analysis of the genomes of Stylophora pistillata and Acropora digitifera provides evidence for extensive differences between species of corals.</title>
        <authorList>
            <person name="Voolstra C.R."/>
            <person name="Li Y."/>
            <person name="Liew Y.J."/>
            <person name="Baumgarten S."/>
            <person name="Zoccola D."/>
            <person name="Flot J.-F."/>
            <person name="Tambutte S."/>
            <person name="Allemand D."/>
            <person name="Aranda M."/>
        </authorList>
    </citation>
    <scope>NUCLEOTIDE SEQUENCE [LARGE SCALE GENOMIC DNA]</scope>
</reference>
<evidence type="ECO:0000256" key="1">
    <source>
        <dbReference type="SAM" id="MobiDB-lite"/>
    </source>
</evidence>
<sequence>MADNGSEKDTNKPWTTSKESDREPKDIAKGRYGLPEKATVTVGVTKERMPFGKKDGLSYSSSSKCTIS</sequence>
<feature type="compositionally biased region" description="Basic and acidic residues" evidence="1">
    <location>
        <begin position="18"/>
        <end position="29"/>
    </location>
</feature>
<keyword evidence="3" id="KW-1185">Reference proteome</keyword>
<dbReference type="Proteomes" id="UP000225706">
    <property type="component" value="Unassembled WGS sequence"/>
</dbReference>
<evidence type="ECO:0000313" key="2">
    <source>
        <dbReference type="EMBL" id="PFX25426.1"/>
    </source>
</evidence>
<name>A0A2B4S7S1_STYPI</name>
<accession>A0A2B4S7S1</accession>